<evidence type="ECO:0000313" key="2">
    <source>
        <dbReference type="Proteomes" id="UP001049518"/>
    </source>
</evidence>
<dbReference type="Proteomes" id="UP001049518">
    <property type="component" value="Chromosome"/>
</dbReference>
<keyword evidence="2" id="KW-1185">Reference proteome</keyword>
<dbReference type="EMBL" id="CP059572">
    <property type="protein sequence ID" value="QXJ23397.1"/>
    <property type="molecule type" value="Genomic_DNA"/>
</dbReference>
<organism evidence="1 2">
    <name type="scientific">Actinomadura graeca</name>
    <dbReference type="NCBI Taxonomy" id="2750812"/>
    <lineage>
        <taxon>Bacteria</taxon>
        <taxon>Bacillati</taxon>
        <taxon>Actinomycetota</taxon>
        <taxon>Actinomycetes</taxon>
        <taxon>Streptosporangiales</taxon>
        <taxon>Thermomonosporaceae</taxon>
        <taxon>Actinomadura</taxon>
    </lineage>
</organism>
<protein>
    <submittedName>
        <fullName evidence="1">Ferredoxin</fullName>
    </submittedName>
</protein>
<sequence length="76" mass="8123">MAEPRWWISVAADRCAGTGVCAATRPDHFQVEDGLSRPLAAEVEAAPSLLAAAEGCPMDAIFIRDARTGERLVPEE</sequence>
<name>A0ABX8R112_9ACTN</name>
<dbReference type="SUPFAM" id="SSF54862">
    <property type="entry name" value="4Fe-4S ferredoxins"/>
    <property type="match status" value="1"/>
</dbReference>
<proteinExistence type="predicted"/>
<dbReference type="Gene3D" id="3.30.70.20">
    <property type="match status" value="1"/>
</dbReference>
<evidence type="ECO:0000313" key="1">
    <source>
        <dbReference type="EMBL" id="QXJ23397.1"/>
    </source>
</evidence>
<gene>
    <name evidence="1" type="ORF">AGRA3207_004544</name>
</gene>
<reference evidence="1" key="1">
    <citation type="submission" date="2020-07" db="EMBL/GenBank/DDBJ databases">
        <authorList>
            <person name="Tarantini F.S."/>
            <person name="Hong K.W."/>
            <person name="Chan K.G."/>
        </authorList>
    </citation>
    <scope>NUCLEOTIDE SEQUENCE</scope>
    <source>
        <strain evidence="1">32-07</strain>
    </source>
</reference>
<accession>A0ABX8R112</accession>
<dbReference type="Pfam" id="PF13370">
    <property type="entry name" value="Fer4_13"/>
    <property type="match status" value="1"/>
</dbReference>
<dbReference type="RefSeq" id="WP_231329085.1">
    <property type="nucleotide sequence ID" value="NZ_CP059572.1"/>
</dbReference>